<accession>A0A7M1T4R4</accession>
<reference evidence="11 12" key="1">
    <citation type="submission" date="2020-10" db="EMBL/GenBank/DDBJ databases">
        <title>Complete genome of Cruoricapor ignavus strain M1214 isolated from the blood culture of a febrile patient.</title>
        <authorList>
            <person name="Guglielmino C.J.D."/>
        </authorList>
    </citation>
    <scope>NUCLEOTIDE SEQUENCE [LARGE SCALE GENOMIC DNA]</scope>
    <source>
        <strain evidence="11 12">M1214</strain>
    </source>
</reference>
<evidence type="ECO:0000256" key="2">
    <source>
        <dbReference type="ARBA" id="ARBA00007783"/>
    </source>
</evidence>
<dbReference type="InterPro" id="IPR047817">
    <property type="entry name" value="ABC2_TM_bact-type"/>
</dbReference>
<protein>
    <recommendedName>
        <fullName evidence="9">Transport permease protein</fullName>
    </recommendedName>
</protein>
<evidence type="ECO:0000256" key="8">
    <source>
        <dbReference type="ARBA" id="ARBA00023136"/>
    </source>
</evidence>
<dbReference type="GO" id="GO:0005886">
    <property type="term" value="C:plasma membrane"/>
    <property type="evidence" value="ECO:0007669"/>
    <property type="project" value="UniProtKB-SubCell"/>
</dbReference>
<feature type="domain" description="ABC transmembrane type-2" evidence="10">
    <location>
        <begin position="29"/>
        <end position="250"/>
    </location>
</feature>
<evidence type="ECO:0000259" key="10">
    <source>
        <dbReference type="PROSITE" id="PS51012"/>
    </source>
</evidence>
<organism evidence="11 12">
    <name type="scientific">Cruoricaptor ignavus</name>
    <dbReference type="NCBI Taxonomy" id="1118202"/>
    <lineage>
        <taxon>Bacteria</taxon>
        <taxon>Pseudomonadati</taxon>
        <taxon>Bacteroidota</taxon>
        <taxon>Flavobacteriia</taxon>
        <taxon>Flavobacteriales</taxon>
        <taxon>Weeksellaceae</taxon>
        <taxon>Cruoricaptor</taxon>
    </lineage>
</organism>
<evidence type="ECO:0000256" key="5">
    <source>
        <dbReference type="ARBA" id="ARBA00022519"/>
    </source>
</evidence>
<feature type="transmembrane region" description="Helical" evidence="9">
    <location>
        <begin position="174"/>
        <end position="190"/>
    </location>
</feature>
<feature type="transmembrane region" description="Helical" evidence="9">
    <location>
        <begin position="227"/>
        <end position="247"/>
    </location>
</feature>
<proteinExistence type="inferred from homology"/>
<dbReference type="PANTHER" id="PTHR30413:SF8">
    <property type="entry name" value="TRANSPORT PERMEASE PROTEIN"/>
    <property type="match status" value="1"/>
</dbReference>
<gene>
    <name evidence="11" type="ORF">IMZ16_07550</name>
</gene>
<evidence type="ECO:0000256" key="4">
    <source>
        <dbReference type="ARBA" id="ARBA00022475"/>
    </source>
</evidence>
<dbReference type="PROSITE" id="PS51012">
    <property type="entry name" value="ABC_TM2"/>
    <property type="match status" value="1"/>
</dbReference>
<evidence type="ECO:0000313" key="11">
    <source>
        <dbReference type="EMBL" id="QOR74878.1"/>
    </source>
</evidence>
<comment type="similarity">
    <text evidence="2 9">Belongs to the ABC-2 integral membrane protein family.</text>
</comment>
<evidence type="ECO:0000256" key="9">
    <source>
        <dbReference type="RuleBase" id="RU361157"/>
    </source>
</evidence>
<feature type="transmembrane region" description="Helical" evidence="9">
    <location>
        <begin position="28"/>
        <end position="48"/>
    </location>
</feature>
<dbReference type="AlphaFoldDB" id="A0A7M1T4R4"/>
<evidence type="ECO:0000256" key="3">
    <source>
        <dbReference type="ARBA" id="ARBA00022448"/>
    </source>
</evidence>
<feature type="transmembrane region" description="Helical" evidence="9">
    <location>
        <begin position="140"/>
        <end position="162"/>
    </location>
</feature>
<comment type="subcellular location">
    <subcellularLocation>
        <location evidence="1">Cell inner membrane</location>
        <topology evidence="1">Multi-pass membrane protein</topology>
    </subcellularLocation>
    <subcellularLocation>
        <location evidence="9">Cell membrane</location>
        <topology evidence="9">Multi-pass membrane protein</topology>
    </subcellularLocation>
</comment>
<dbReference type="Pfam" id="PF01061">
    <property type="entry name" value="ABC2_membrane"/>
    <property type="match status" value="1"/>
</dbReference>
<keyword evidence="3 9" id="KW-0813">Transport</keyword>
<dbReference type="GO" id="GO:0015920">
    <property type="term" value="P:lipopolysaccharide transport"/>
    <property type="evidence" value="ECO:0007669"/>
    <property type="project" value="TreeGrafter"/>
</dbReference>
<keyword evidence="8 9" id="KW-0472">Membrane</keyword>
<keyword evidence="4 9" id="KW-1003">Cell membrane</keyword>
<dbReference type="PANTHER" id="PTHR30413">
    <property type="entry name" value="INNER MEMBRANE TRANSPORT PERMEASE"/>
    <property type="match status" value="1"/>
</dbReference>
<evidence type="ECO:0000256" key="1">
    <source>
        <dbReference type="ARBA" id="ARBA00004429"/>
    </source>
</evidence>
<evidence type="ECO:0000313" key="12">
    <source>
        <dbReference type="Proteomes" id="UP000593605"/>
    </source>
</evidence>
<feature type="transmembrane region" description="Helical" evidence="9">
    <location>
        <begin position="110"/>
        <end position="134"/>
    </location>
</feature>
<feature type="transmembrane region" description="Helical" evidence="9">
    <location>
        <begin position="60"/>
        <end position="77"/>
    </location>
</feature>
<keyword evidence="5" id="KW-0997">Cell inner membrane</keyword>
<dbReference type="Proteomes" id="UP000593605">
    <property type="component" value="Chromosome"/>
</dbReference>
<name>A0A7M1T4R4_9FLAO</name>
<dbReference type="KEGG" id="civ:IMZ16_07550"/>
<sequence length="258" mass="28750">MFQDFTSSLSLAKRIFIRDKKAEYRQSVLGILWAFITPFTNAIVWIFLSASGAINVTGTGIPYPLFVFLGTMIWGIFSESVNMPLTGTNSARALISKINFPKEAILISGFYNLLFNTGIKLIIIISVLLIFGFFPGVLSFAGFLGMLLFIIFFGISIGLLLTPVGMLYKDIGRAIPMALSFLMYITPVVYKETKFPSLQKFIDYNPLTPLINSTRNLAIGDGLDNPAYLLVILIATVFIGFFGWVFYRVSIPVIVERM</sequence>
<dbReference type="InterPro" id="IPR013525">
    <property type="entry name" value="ABC2_TM"/>
</dbReference>
<evidence type="ECO:0000256" key="6">
    <source>
        <dbReference type="ARBA" id="ARBA00022692"/>
    </source>
</evidence>
<dbReference type="EMBL" id="CP063145">
    <property type="protein sequence ID" value="QOR74878.1"/>
    <property type="molecule type" value="Genomic_DNA"/>
</dbReference>
<evidence type="ECO:0000256" key="7">
    <source>
        <dbReference type="ARBA" id="ARBA00022989"/>
    </source>
</evidence>
<keyword evidence="6 9" id="KW-0812">Transmembrane</keyword>
<dbReference type="GO" id="GO:0140359">
    <property type="term" value="F:ABC-type transporter activity"/>
    <property type="evidence" value="ECO:0007669"/>
    <property type="project" value="InterPro"/>
</dbReference>
<keyword evidence="7 9" id="KW-1133">Transmembrane helix</keyword>